<name>A0A0B7IQ02_9FLAO</name>
<protein>
    <submittedName>
        <fullName evidence="1">Uncharacterized protein</fullName>
    </submittedName>
</protein>
<reference evidence="1 2" key="1">
    <citation type="submission" date="2015-01" db="EMBL/GenBank/DDBJ databases">
        <authorList>
            <person name="Xiang T."/>
            <person name="Song Y."/>
            <person name="Huang L."/>
            <person name="Wang B."/>
            <person name="Wu P."/>
        </authorList>
    </citation>
    <scope>NUCLEOTIDE SEQUENCE [LARGE SCALE GENOMIC DNA]</scope>
    <source>
        <strain evidence="1 2">CcD93</strain>
    </source>
</reference>
<dbReference type="RefSeq" id="WP_042009136.1">
    <property type="nucleotide sequence ID" value="NZ_CDOL01000254.1"/>
</dbReference>
<organism evidence="1 2">
    <name type="scientific">Capnocytophaga canis</name>
    <dbReference type="NCBI Taxonomy" id="1848903"/>
    <lineage>
        <taxon>Bacteria</taxon>
        <taxon>Pseudomonadati</taxon>
        <taxon>Bacteroidota</taxon>
        <taxon>Flavobacteriia</taxon>
        <taxon>Flavobacteriales</taxon>
        <taxon>Flavobacteriaceae</taxon>
        <taxon>Capnocytophaga</taxon>
    </lineage>
</organism>
<evidence type="ECO:0000313" key="2">
    <source>
        <dbReference type="Proteomes" id="UP000038200"/>
    </source>
</evidence>
<dbReference type="EMBL" id="CDOL01000254">
    <property type="protein sequence ID" value="CEN53910.1"/>
    <property type="molecule type" value="Genomic_DNA"/>
</dbReference>
<gene>
    <name evidence="1" type="ORF">CCAND93_630007</name>
</gene>
<proteinExistence type="predicted"/>
<sequence>MEYNSLKRILTVYYKWNEYKYRYYVRLVDVYQDSEKPNVFKIKLEIGNDAMYAEKVEKEMGILEILNAISFYNLQLVSEINNI</sequence>
<accession>A0A0B7IQ02</accession>
<dbReference type="Proteomes" id="UP000038200">
    <property type="component" value="Unassembled WGS sequence"/>
</dbReference>
<evidence type="ECO:0000313" key="1">
    <source>
        <dbReference type="EMBL" id="CEN53910.1"/>
    </source>
</evidence>
<dbReference type="AlphaFoldDB" id="A0A0B7IQ02"/>